<protein>
    <submittedName>
        <fullName evidence="1">Uncharacterized protein</fullName>
    </submittedName>
</protein>
<organism evidence="1 2">
    <name type="scientific">Pleurodeles waltl</name>
    <name type="common">Iberian ribbed newt</name>
    <dbReference type="NCBI Taxonomy" id="8319"/>
    <lineage>
        <taxon>Eukaryota</taxon>
        <taxon>Metazoa</taxon>
        <taxon>Chordata</taxon>
        <taxon>Craniata</taxon>
        <taxon>Vertebrata</taxon>
        <taxon>Euteleostomi</taxon>
        <taxon>Amphibia</taxon>
        <taxon>Batrachia</taxon>
        <taxon>Caudata</taxon>
        <taxon>Salamandroidea</taxon>
        <taxon>Salamandridae</taxon>
        <taxon>Pleurodelinae</taxon>
        <taxon>Pleurodeles</taxon>
    </lineage>
</organism>
<comment type="caution">
    <text evidence="1">The sequence shown here is derived from an EMBL/GenBank/DDBJ whole genome shotgun (WGS) entry which is preliminary data.</text>
</comment>
<reference evidence="1" key="1">
    <citation type="journal article" date="2022" name="bioRxiv">
        <title>Sequencing and chromosome-scale assembly of the giantPleurodeles waltlgenome.</title>
        <authorList>
            <person name="Brown T."/>
            <person name="Elewa A."/>
            <person name="Iarovenko S."/>
            <person name="Subramanian E."/>
            <person name="Araus A.J."/>
            <person name="Petzold A."/>
            <person name="Susuki M."/>
            <person name="Suzuki K.-i.T."/>
            <person name="Hayashi T."/>
            <person name="Toyoda A."/>
            <person name="Oliveira C."/>
            <person name="Osipova E."/>
            <person name="Leigh N.D."/>
            <person name="Simon A."/>
            <person name="Yun M.H."/>
        </authorList>
    </citation>
    <scope>NUCLEOTIDE SEQUENCE</scope>
    <source>
        <strain evidence="1">20211129_DDA</strain>
        <tissue evidence="1">Liver</tissue>
    </source>
</reference>
<evidence type="ECO:0000313" key="2">
    <source>
        <dbReference type="Proteomes" id="UP001066276"/>
    </source>
</evidence>
<name>A0AAV7REZ0_PLEWA</name>
<keyword evidence="2" id="KW-1185">Reference proteome</keyword>
<proteinExistence type="predicted"/>
<gene>
    <name evidence="1" type="ORF">NDU88_003681</name>
</gene>
<accession>A0AAV7REZ0</accession>
<dbReference type="EMBL" id="JANPWB010000009">
    <property type="protein sequence ID" value="KAJ1150894.1"/>
    <property type="molecule type" value="Genomic_DNA"/>
</dbReference>
<sequence length="83" mass="9403">MNNFGLHCSPFSQFRTTRAGVVFRVPLIWSIKTRPYAVPVFLRTRVGRDHASRRCLPGPADLVHKDPALCRASVLEDARRTGR</sequence>
<evidence type="ECO:0000313" key="1">
    <source>
        <dbReference type="EMBL" id="KAJ1150894.1"/>
    </source>
</evidence>
<dbReference type="Proteomes" id="UP001066276">
    <property type="component" value="Chromosome 5"/>
</dbReference>
<dbReference type="AlphaFoldDB" id="A0AAV7REZ0"/>